<organism evidence="2 3">
    <name type="scientific">Plesiocystis pacifica SIR-1</name>
    <dbReference type="NCBI Taxonomy" id="391625"/>
    <lineage>
        <taxon>Bacteria</taxon>
        <taxon>Pseudomonadati</taxon>
        <taxon>Myxococcota</taxon>
        <taxon>Polyangia</taxon>
        <taxon>Nannocystales</taxon>
        <taxon>Nannocystaceae</taxon>
        <taxon>Plesiocystis</taxon>
    </lineage>
</organism>
<feature type="region of interest" description="Disordered" evidence="1">
    <location>
        <begin position="181"/>
        <end position="210"/>
    </location>
</feature>
<sequence>MAALRIDLDELEEGRHEVEASLPQAWIGEVLSSTDAQTRDDGRAHLELDVQGDRTVLVRGRLELRYVVPCARCLDDAFVDVGSETQDLCVTYVPAERLRQWAEVSGEALEGEGDEIEPLDPSELDELGYEGKHLDLRELVSEQILLAYPMRALCARGEACLGLCSNCGANLNHAVEGDPELAAAGSPPSACPKCGHRLDGSEPEGAADTPWKKALAGVSLQDSGSEGKGGGGSKG</sequence>
<evidence type="ECO:0008006" key="4">
    <source>
        <dbReference type="Google" id="ProtNLM"/>
    </source>
</evidence>
<gene>
    <name evidence="2" type="ORF">PPSIR1_09875</name>
</gene>
<dbReference type="STRING" id="391625.PPSIR1_09875"/>
<dbReference type="InterPro" id="IPR003772">
    <property type="entry name" value="YceD"/>
</dbReference>
<evidence type="ECO:0000313" key="3">
    <source>
        <dbReference type="Proteomes" id="UP000005801"/>
    </source>
</evidence>
<dbReference type="AlphaFoldDB" id="A6G9T5"/>
<protein>
    <recommendedName>
        <fullName evidence="4">DUF177 domain-containing protein</fullName>
    </recommendedName>
</protein>
<keyword evidence="3" id="KW-1185">Reference proteome</keyword>
<evidence type="ECO:0000256" key="1">
    <source>
        <dbReference type="SAM" id="MobiDB-lite"/>
    </source>
</evidence>
<dbReference type="eggNOG" id="COG1399">
    <property type="taxonomic scope" value="Bacteria"/>
</dbReference>
<name>A6G9T5_9BACT</name>
<dbReference type="EMBL" id="ABCS01000047">
    <property type="protein sequence ID" value="EDM77371.1"/>
    <property type="molecule type" value="Genomic_DNA"/>
</dbReference>
<reference evidence="2 3" key="1">
    <citation type="submission" date="2007-06" db="EMBL/GenBank/DDBJ databases">
        <authorList>
            <person name="Shimkets L."/>
            <person name="Ferriera S."/>
            <person name="Johnson J."/>
            <person name="Kravitz S."/>
            <person name="Beeson K."/>
            <person name="Sutton G."/>
            <person name="Rogers Y.-H."/>
            <person name="Friedman R."/>
            <person name="Frazier M."/>
            <person name="Venter J.C."/>
        </authorList>
    </citation>
    <scope>NUCLEOTIDE SEQUENCE [LARGE SCALE GENOMIC DNA]</scope>
    <source>
        <strain evidence="2 3">SIR-1</strain>
    </source>
</reference>
<proteinExistence type="predicted"/>
<comment type="caution">
    <text evidence="2">The sequence shown here is derived from an EMBL/GenBank/DDBJ whole genome shotgun (WGS) entry which is preliminary data.</text>
</comment>
<evidence type="ECO:0000313" key="2">
    <source>
        <dbReference type="EMBL" id="EDM77371.1"/>
    </source>
</evidence>
<accession>A6G9T5</accession>
<dbReference type="Pfam" id="PF02620">
    <property type="entry name" value="YceD"/>
    <property type="match status" value="1"/>
</dbReference>
<dbReference type="Proteomes" id="UP000005801">
    <property type="component" value="Unassembled WGS sequence"/>
</dbReference>